<sequence>MRLRLLTNLVGIPLIIVFIIGAIIEISPDREEQEAQRMELPPLVSERAYAVSAAHPAAVQAGMDVMARGGNAVDAAIAVSFMLGVVEPYGSGIGGGGSMLIYDPTVAAEERIRYVDYRETAPRQLVTTSMIENNATGALQSEQGINNEEIDPSRNERDINEEQLGDFGVPGFLKGMAHLHEKYGTLPIKELVQPSVEVAEEGFTVDAYLADRFFYAQNRIHHADVPHFFPENDFIHEGQTLVQTELAETLGEIGSIGPERFFHEVLAPDMAERYPLMNAEDFHDYTVWEEESLPQGEFQGYHVYAAPPPLGGPVLIQSLYMAEKMGLDAYQFAAESADTAFYTGWEMEDVSSYADFVVDVVGINDRTYRQRLADIGDPNTSSRAREKMAEMYTREYASRMVTDWYRELENIQDDLRPHTEEGDGGLEEGTEVFRQQETDGIILPAISGKNEERIATQPFYDARSELHEHNNTTHFVVIDKDGRMVSATHTLSNFFGSGGYYKGFFLNDQLSNFSQTPGSINEPLPGRRPRSFMTPAILINETDGHVNEVIGIGSPGGARIPMMMAQALIYFGLHGLPFDDAVEMLRFQYEFNEEAQQFEILLEPDYQEIEMFPFLKQALNDRGFRAQIEHGNMYFGGIQALIHNVREGIIDGNADPRRGGVWDRAEYHEEEMAE</sequence>
<dbReference type="SUPFAM" id="SSF56235">
    <property type="entry name" value="N-terminal nucleophile aminohydrolases (Ntn hydrolases)"/>
    <property type="match status" value="1"/>
</dbReference>
<dbReference type="AlphaFoldDB" id="A0A1H3T968"/>
<keyword evidence="4" id="KW-0865">Zymogen</keyword>
<dbReference type="PANTHER" id="PTHR43199:SF1">
    <property type="entry name" value="GLUTATHIONE HYDROLASE PROENZYME"/>
    <property type="match status" value="1"/>
</dbReference>
<dbReference type="Pfam" id="PF01019">
    <property type="entry name" value="G_glu_transpept"/>
    <property type="match status" value="1"/>
</dbReference>
<dbReference type="InterPro" id="IPR043137">
    <property type="entry name" value="GGT_ssub_C"/>
</dbReference>
<accession>A0A1H3T968</accession>
<evidence type="ECO:0000256" key="4">
    <source>
        <dbReference type="ARBA" id="ARBA00023145"/>
    </source>
</evidence>
<name>A0A1H3T968_9BACI</name>
<protein>
    <submittedName>
        <fullName evidence="6">Gamma-glutamyltranspeptidase / glutathione hydrolase</fullName>
    </submittedName>
</protein>
<evidence type="ECO:0000313" key="7">
    <source>
        <dbReference type="Proteomes" id="UP000198935"/>
    </source>
</evidence>
<evidence type="ECO:0000256" key="2">
    <source>
        <dbReference type="ARBA" id="ARBA00022679"/>
    </source>
</evidence>
<evidence type="ECO:0000256" key="3">
    <source>
        <dbReference type="ARBA" id="ARBA00022801"/>
    </source>
</evidence>
<gene>
    <name evidence="6" type="ORF">SAMN05421736_113107</name>
</gene>
<keyword evidence="5" id="KW-0472">Membrane</keyword>
<dbReference type="InterPro" id="IPR051792">
    <property type="entry name" value="GGT_bact"/>
</dbReference>
<dbReference type="Proteomes" id="UP000198935">
    <property type="component" value="Unassembled WGS sequence"/>
</dbReference>
<dbReference type="EMBL" id="FNPI01000013">
    <property type="protein sequence ID" value="SDZ46418.1"/>
    <property type="molecule type" value="Genomic_DNA"/>
</dbReference>
<dbReference type="STRING" id="1503961.SAMN05421736_113107"/>
<keyword evidence="5" id="KW-1133">Transmembrane helix</keyword>
<evidence type="ECO:0000256" key="5">
    <source>
        <dbReference type="SAM" id="Phobius"/>
    </source>
</evidence>
<proteinExistence type="inferred from homology"/>
<reference evidence="7" key="1">
    <citation type="submission" date="2016-10" db="EMBL/GenBank/DDBJ databases">
        <authorList>
            <person name="Varghese N."/>
            <person name="Submissions S."/>
        </authorList>
    </citation>
    <scope>NUCLEOTIDE SEQUENCE [LARGE SCALE GENOMIC DNA]</scope>
    <source>
        <strain evidence="7">SP</strain>
    </source>
</reference>
<evidence type="ECO:0000256" key="1">
    <source>
        <dbReference type="ARBA" id="ARBA00009381"/>
    </source>
</evidence>
<feature type="transmembrane region" description="Helical" evidence="5">
    <location>
        <begin position="5"/>
        <end position="24"/>
    </location>
</feature>
<keyword evidence="3 6" id="KW-0378">Hydrolase</keyword>
<keyword evidence="5" id="KW-0812">Transmembrane</keyword>
<evidence type="ECO:0000313" key="6">
    <source>
        <dbReference type="EMBL" id="SDZ46418.1"/>
    </source>
</evidence>
<dbReference type="PANTHER" id="PTHR43199">
    <property type="entry name" value="GLUTATHIONE HYDROLASE"/>
    <property type="match status" value="1"/>
</dbReference>
<dbReference type="PRINTS" id="PR01210">
    <property type="entry name" value="GGTRANSPTASE"/>
</dbReference>
<keyword evidence="2" id="KW-0808">Transferase</keyword>
<dbReference type="Gene3D" id="3.60.20.40">
    <property type="match status" value="1"/>
</dbReference>
<dbReference type="Gene3D" id="1.10.246.230">
    <property type="match status" value="1"/>
</dbReference>
<comment type="similarity">
    <text evidence="1">Belongs to the gamma-glutamyltransferase family.</text>
</comment>
<keyword evidence="7" id="KW-1185">Reference proteome</keyword>
<organism evidence="6 7">
    <name type="scientific">Evansella caseinilytica</name>
    <dbReference type="NCBI Taxonomy" id="1503961"/>
    <lineage>
        <taxon>Bacteria</taxon>
        <taxon>Bacillati</taxon>
        <taxon>Bacillota</taxon>
        <taxon>Bacilli</taxon>
        <taxon>Bacillales</taxon>
        <taxon>Bacillaceae</taxon>
        <taxon>Evansella</taxon>
    </lineage>
</organism>
<dbReference type="GO" id="GO:0016740">
    <property type="term" value="F:transferase activity"/>
    <property type="evidence" value="ECO:0007669"/>
    <property type="project" value="UniProtKB-KW"/>
</dbReference>
<dbReference type="GO" id="GO:0016787">
    <property type="term" value="F:hydrolase activity"/>
    <property type="evidence" value="ECO:0007669"/>
    <property type="project" value="UniProtKB-KW"/>
</dbReference>
<dbReference type="InterPro" id="IPR029055">
    <property type="entry name" value="Ntn_hydrolases_N"/>
</dbReference>